<evidence type="ECO:0000313" key="3">
    <source>
        <dbReference type="Proteomes" id="UP000193404"/>
    </source>
</evidence>
<dbReference type="GeneID" id="41590858"/>
<evidence type="ECO:0000256" key="1">
    <source>
        <dbReference type="SAM" id="Coils"/>
    </source>
</evidence>
<dbReference type="OrthoDB" id="42408at2157"/>
<dbReference type="STRING" id="282676.B6F84_08035"/>
<accession>A0A1W6K0D6</accession>
<protein>
    <submittedName>
        <fullName evidence="2">CopG family transcriptional regulator</fullName>
    </submittedName>
</protein>
<keyword evidence="1" id="KW-0175">Coiled coil</keyword>
<organism evidence="2 3">
    <name type="scientific">Acidianus manzaensis</name>
    <dbReference type="NCBI Taxonomy" id="282676"/>
    <lineage>
        <taxon>Archaea</taxon>
        <taxon>Thermoproteota</taxon>
        <taxon>Thermoprotei</taxon>
        <taxon>Sulfolobales</taxon>
        <taxon>Sulfolobaceae</taxon>
        <taxon>Acidianus</taxon>
    </lineage>
</organism>
<keyword evidence="3" id="KW-1185">Reference proteome</keyword>
<evidence type="ECO:0000313" key="2">
    <source>
        <dbReference type="EMBL" id="ARM75979.1"/>
    </source>
</evidence>
<sequence length="226" mass="26275">MKTIIIKLTDDEYKQLEEEAKKEGYVLLSSYVKFKLLSSNSLPESNVSNANTDDIVRKIERKVQDMVNPFTAEVDNLKRKVAELSEKLDSLTEMQKENLEKAKTEVKPKKFGNAQQQQGHKKTVMEILKEQGVIYESEIKLKNPDLFFEKIEKEGGKVLYTEKERIAVDQEFYSNFVKKLTDIHTSDDVEAQKFLNKQEHKLFQKLRSLGIIYFDTNTKSWKISGL</sequence>
<dbReference type="KEGG" id="aman:B6F84_08035"/>
<proteinExistence type="predicted"/>
<gene>
    <name evidence="2" type="ORF">B6F84_08035</name>
</gene>
<reference evidence="2 3" key="1">
    <citation type="submission" date="2017-03" db="EMBL/GenBank/DDBJ databases">
        <title>Sulfur activation and transportation mechanism of thermophilic Archaea Acidianus manzaensis YN-25.</title>
        <authorList>
            <person name="Ma Y."/>
            <person name="Yang Y."/>
            <person name="Xia J."/>
        </authorList>
    </citation>
    <scope>NUCLEOTIDE SEQUENCE [LARGE SCALE GENOMIC DNA]</scope>
    <source>
        <strain evidence="2 3">YN-25</strain>
    </source>
</reference>
<name>A0A1W6K0D6_9CREN</name>
<dbReference type="RefSeq" id="WP_148691759.1">
    <property type="nucleotide sequence ID" value="NZ_CP020477.1"/>
</dbReference>
<feature type="coiled-coil region" evidence="1">
    <location>
        <begin position="67"/>
        <end position="101"/>
    </location>
</feature>
<dbReference type="AlphaFoldDB" id="A0A1W6K0D6"/>
<dbReference type="Proteomes" id="UP000193404">
    <property type="component" value="Chromosome"/>
</dbReference>
<dbReference type="EMBL" id="CP020477">
    <property type="protein sequence ID" value="ARM75979.1"/>
    <property type="molecule type" value="Genomic_DNA"/>
</dbReference>